<keyword evidence="3" id="KW-1185">Reference proteome</keyword>
<reference evidence="2 3" key="1">
    <citation type="submission" date="2024-02" db="EMBL/GenBank/DDBJ databases">
        <title>High-quality chromosome-scale genome assembly of Pensacola bahiagrass (Paspalum notatum Flugge var. saurae).</title>
        <authorList>
            <person name="Vega J.M."/>
            <person name="Podio M."/>
            <person name="Orjuela J."/>
            <person name="Siena L.A."/>
            <person name="Pessino S.C."/>
            <person name="Combes M.C."/>
            <person name="Mariac C."/>
            <person name="Albertini E."/>
            <person name="Pupilli F."/>
            <person name="Ortiz J.P.A."/>
            <person name="Leblanc O."/>
        </authorList>
    </citation>
    <scope>NUCLEOTIDE SEQUENCE [LARGE SCALE GENOMIC DNA]</scope>
    <source>
        <strain evidence="2">R1</strain>
        <tissue evidence="2">Leaf</tissue>
    </source>
</reference>
<evidence type="ECO:0000313" key="2">
    <source>
        <dbReference type="EMBL" id="WVZ64738.1"/>
    </source>
</evidence>
<protein>
    <recommendedName>
        <fullName evidence="1">Reverse transcriptase Ty1/copia-type domain-containing protein</fullName>
    </recommendedName>
</protein>
<dbReference type="InterPro" id="IPR013103">
    <property type="entry name" value="RVT_2"/>
</dbReference>
<gene>
    <name evidence="2" type="ORF">U9M48_014215</name>
</gene>
<evidence type="ECO:0000259" key="1">
    <source>
        <dbReference type="Pfam" id="PF07727"/>
    </source>
</evidence>
<accession>A0AAQ3WKB1</accession>
<sequence length="234" mass="25728">MWSWASGFSSTSSTPMGRLPATKLARWSTISHTAAGIDYDEIFSLWSRWPRSTSSSARAWPIHHSPPASSTSLHLTASIYCSNLGCDTSNSLRTCGTSALLLRLFDSSLFLYKDQDSVVYLLLYVDEIILTASSSTLLQHVTDRPHAEFAMTDLGDLHHFLGISITRSVDGLFLSQRQYASDLLQRASMAKCHSTSTPVDTRAKLSATNGAPVANPTEYQSLARVLQHLTMTRP</sequence>
<evidence type="ECO:0000313" key="3">
    <source>
        <dbReference type="Proteomes" id="UP001341281"/>
    </source>
</evidence>
<name>A0AAQ3WKB1_PASNO</name>
<organism evidence="2 3">
    <name type="scientific">Paspalum notatum var. saurae</name>
    <dbReference type="NCBI Taxonomy" id="547442"/>
    <lineage>
        <taxon>Eukaryota</taxon>
        <taxon>Viridiplantae</taxon>
        <taxon>Streptophyta</taxon>
        <taxon>Embryophyta</taxon>
        <taxon>Tracheophyta</taxon>
        <taxon>Spermatophyta</taxon>
        <taxon>Magnoliopsida</taxon>
        <taxon>Liliopsida</taxon>
        <taxon>Poales</taxon>
        <taxon>Poaceae</taxon>
        <taxon>PACMAD clade</taxon>
        <taxon>Panicoideae</taxon>
        <taxon>Andropogonodae</taxon>
        <taxon>Paspaleae</taxon>
        <taxon>Paspalinae</taxon>
        <taxon>Paspalum</taxon>
    </lineage>
</organism>
<feature type="domain" description="Reverse transcriptase Ty1/copia-type" evidence="1">
    <location>
        <begin position="109"/>
        <end position="199"/>
    </location>
</feature>
<dbReference type="Pfam" id="PF07727">
    <property type="entry name" value="RVT_2"/>
    <property type="match status" value="1"/>
</dbReference>
<proteinExistence type="predicted"/>
<dbReference type="Proteomes" id="UP001341281">
    <property type="component" value="Chromosome 03"/>
</dbReference>
<dbReference type="AlphaFoldDB" id="A0AAQ3WKB1"/>
<dbReference type="EMBL" id="CP144747">
    <property type="protein sequence ID" value="WVZ64738.1"/>
    <property type="molecule type" value="Genomic_DNA"/>
</dbReference>